<reference evidence="2 3" key="1">
    <citation type="submission" date="2020-07" db="EMBL/GenBank/DDBJ databases">
        <title>Electron transfer.</title>
        <authorList>
            <person name="Huang L."/>
            <person name="Liu X."/>
            <person name="Zhou S."/>
        </authorList>
    </citation>
    <scope>NUCLEOTIDE SEQUENCE [LARGE SCALE GENOMIC DNA]</scope>
    <source>
        <strain evidence="2 3">Lx1</strain>
    </source>
</reference>
<proteinExistence type="predicted"/>
<dbReference type="Gene3D" id="1.10.287.1060">
    <property type="entry name" value="ESAT-6-like"/>
    <property type="match status" value="1"/>
</dbReference>
<keyword evidence="1" id="KW-0175">Coiled coil</keyword>
<organism evidence="2 3">
    <name type="scientific">Clostridium intestinale</name>
    <dbReference type="NCBI Taxonomy" id="36845"/>
    <lineage>
        <taxon>Bacteria</taxon>
        <taxon>Bacillati</taxon>
        <taxon>Bacillota</taxon>
        <taxon>Clostridia</taxon>
        <taxon>Eubacteriales</taxon>
        <taxon>Clostridiaceae</taxon>
        <taxon>Clostridium</taxon>
    </lineage>
</organism>
<gene>
    <name evidence="2" type="ORF">HZF06_07905</name>
</gene>
<name>A0A7D6VUP4_9CLOT</name>
<dbReference type="InterPro" id="IPR036689">
    <property type="entry name" value="ESAT-6-like_sf"/>
</dbReference>
<accession>A0A7D6VUP4</accession>
<dbReference type="SUPFAM" id="SSF140453">
    <property type="entry name" value="EsxAB dimer-like"/>
    <property type="match status" value="1"/>
</dbReference>
<evidence type="ECO:0000313" key="3">
    <source>
        <dbReference type="Proteomes" id="UP000512286"/>
    </source>
</evidence>
<sequence length="96" mass="11159">MADVVVDIQRFNETIAVYTRARQELDSMIRALKAEINSLGNEWKGEASKGFSLNHFPKLYDSMEEHIKKIERLENELKTVISEFNSLDRELRNLSS</sequence>
<evidence type="ECO:0000313" key="2">
    <source>
        <dbReference type="EMBL" id="QLY81497.1"/>
    </source>
</evidence>
<dbReference type="RefSeq" id="WP_181603070.1">
    <property type="nucleotide sequence ID" value="NZ_CP059378.1"/>
</dbReference>
<dbReference type="KEGG" id="cint:HZF06_07905"/>
<dbReference type="Pfam" id="PF06013">
    <property type="entry name" value="WXG100"/>
    <property type="match status" value="1"/>
</dbReference>
<dbReference type="AlphaFoldDB" id="A0A7D6VUP4"/>
<dbReference type="InterPro" id="IPR010310">
    <property type="entry name" value="T7SS_ESAT-6-like"/>
</dbReference>
<dbReference type="Proteomes" id="UP000512286">
    <property type="component" value="Chromosome"/>
</dbReference>
<dbReference type="EMBL" id="CP059378">
    <property type="protein sequence ID" value="QLY81497.1"/>
    <property type="molecule type" value="Genomic_DNA"/>
</dbReference>
<feature type="coiled-coil region" evidence="1">
    <location>
        <begin position="15"/>
        <end position="90"/>
    </location>
</feature>
<evidence type="ECO:0000256" key="1">
    <source>
        <dbReference type="SAM" id="Coils"/>
    </source>
</evidence>
<protein>
    <submittedName>
        <fullName evidence="2">WXG100 family type VII secretion target</fullName>
    </submittedName>
</protein>